<accession>A0A4U1B2W2</accession>
<evidence type="ECO:0000313" key="3">
    <source>
        <dbReference type="Proteomes" id="UP000307999"/>
    </source>
</evidence>
<feature type="transmembrane region" description="Helical" evidence="1">
    <location>
        <begin position="12"/>
        <end position="32"/>
    </location>
</feature>
<comment type="caution">
    <text evidence="2">The sequence shown here is derived from an EMBL/GenBank/DDBJ whole genome shotgun (WGS) entry which is preliminary data.</text>
</comment>
<keyword evidence="1" id="KW-1133">Transmembrane helix</keyword>
<reference evidence="2 3" key="1">
    <citation type="submission" date="2019-04" db="EMBL/GenBank/DDBJ databases">
        <title>Thalassotalea guangxiensis sp. nov., isolated from sediment of the coastal wetland.</title>
        <authorList>
            <person name="Zheng S."/>
            <person name="Zhang D."/>
        </authorList>
    </citation>
    <scope>NUCLEOTIDE SEQUENCE [LARGE SCALE GENOMIC DNA]</scope>
    <source>
        <strain evidence="2 3">ZS-4</strain>
    </source>
</reference>
<keyword evidence="3" id="KW-1185">Reference proteome</keyword>
<dbReference type="OrthoDB" id="6401449at2"/>
<evidence type="ECO:0000313" key="2">
    <source>
        <dbReference type="EMBL" id="TKB43662.1"/>
    </source>
</evidence>
<dbReference type="RefSeq" id="WP_136736973.1">
    <property type="nucleotide sequence ID" value="NZ_SWDB01000035.1"/>
</dbReference>
<sequence length="116" mass="12896">MDWQSLTKAQKFLVIIALLAVLPFAPELMLIADIAGIEVLLSCLLIYYRPLLFKLRGLIDQSKQTLDVILHCFRQSAVIHPGIYVTQATFYTLAVVLFGTGTFALLFLIPGFLLPG</sequence>
<dbReference type="EMBL" id="SWDB01000035">
    <property type="protein sequence ID" value="TKB43662.1"/>
    <property type="molecule type" value="Genomic_DNA"/>
</dbReference>
<keyword evidence="1" id="KW-0472">Membrane</keyword>
<keyword evidence="1" id="KW-0812">Transmembrane</keyword>
<evidence type="ECO:0000256" key="1">
    <source>
        <dbReference type="SAM" id="Phobius"/>
    </source>
</evidence>
<proteinExistence type="predicted"/>
<feature type="transmembrane region" description="Helical" evidence="1">
    <location>
        <begin position="90"/>
        <end position="114"/>
    </location>
</feature>
<dbReference type="AlphaFoldDB" id="A0A4U1B2W2"/>
<dbReference type="Proteomes" id="UP000307999">
    <property type="component" value="Unassembled WGS sequence"/>
</dbReference>
<organism evidence="2 3">
    <name type="scientific">Thalassotalea mangrovi</name>
    <dbReference type="NCBI Taxonomy" id="2572245"/>
    <lineage>
        <taxon>Bacteria</taxon>
        <taxon>Pseudomonadati</taxon>
        <taxon>Pseudomonadota</taxon>
        <taxon>Gammaproteobacteria</taxon>
        <taxon>Alteromonadales</taxon>
        <taxon>Colwelliaceae</taxon>
        <taxon>Thalassotalea</taxon>
    </lineage>
</organism>
<name>A0A4U1B2W2_9GAMM</name>
<gene>
    <name evidence="2" type="ORF">E8M12_14420</name>
</gene>
<protein>
    <submittedName>
        <fullName evidence="2">Uncharacterized protein</fullName>
    </submittedName>
</protein>